<reference evidence="2 3" key="1">
    <citation type="journal article" date="2013" name="Genome Announc.">
        <title>Draft Genome Sequence of Desulfotignum phosphitoxidans DSM 13687 Strain FiPS-3.</title>
        <authorList>
            <person name="Poehlein A."/>
            <person name="Daniel R."/>
            <person name="Simeonova D.D."/>
        </authorList>
    </citation>
    <scope>NUCLEOTIDE SEQUENCE [LARGE SCALE GENOMIC DNA]</scope>
    <source>
        <strain evidence="2 3">DSM 13687</strain>
    </source>
</reference>
<keyword evidence="3" id="KW-1185">Reference proteome</keyword>
<dbReference type="SUPFAM" id="SSF47413">
    <property type="entry name" value="lambda repressor-like DNA-binding domains"/>
    <property type="match status" value="1"/>
</dbReference>
<name>S0G3B0_9BACT</name>
<dbReference type="Proteomes" id="UP000014216">
    <property type="component" value="Unassembled WGS sequence"/>
</dbReference>
<dbReference type="InterPro" id="IPR010982">
    <property type="entry name" value="Lambda_DNA-bd_dom_sf"/>
</dbReference>
<dbReference type="CDD" id="cd00093">
    <property type="entry name" value="HTH_XRE"/>
    <property type="match status" value="1"/>
</dbReference>
<dbReference type="Pfam" id="PF21716">
    <property type="entry name" value="dnstrm_HI1420"/>
    <property type="match status" value="1"/>
</dbReference>
<protein>
    <submittedName>
        <fullName evidence="2">Putative transcriptional regulator</fullName>
    </submittedName>
</protein>
<proteinExistence type="predicted"/>
<accession>S0G3B0</accession>
<evidence type="ECO:0000259" key="1">
    <source>
        <dbReference type="PROSITE" id="PS50943"/>
    </source>
</evidence>
<dbReference type="NCBIfam" id="TIGR02684">
    <property type="entry name" value="dnstrm_HI1420"/>
    <property type="match status" value="1"/>
</dbReference>
<dbReference type="GO" id="GO:0003677">
    <property type="term" value="F:DNA binding"/>
    <property type="evidence" value="ECO:0007669"/>
    <property type="project" value="InterPro"/>
</dbReference>
<dbReference type="InterPro" id="IPR001387">
    <property type="entry name" value="Cro/C1-type_HTH"/>
</dbReference>
<evidence type="ECO:0000313" key="2">
    <source>
        <dbReference type="EMBL" id="EMS79964.1"/>
    </source>
</evidence>
<dbReference type="OrthoDB" id="9798416at2"/>
<dbReference type="EMBL" id="APJX01000003">
    <property type="protein sequence ID" value="EMS79964.1"/>
    <property type="molecule type" value="Genomic_DNA"/>
</dbReference>
<feature type="domain" description="HTH cro/C1-type" evidence="1">
    <location>
        <begin position="49"/>
        <end position="92"/>
    </location>
</feature>
<organism evidence="2 3">
    <name type="scientific">Desulfotignum phosphitoxidans DSM 13687</name>
    <dbReference type="NCBI Taxonomy" id="1286635"/>
    <lineage>
        <taxon>Bacteria</taxon>
        <taxon>Pseudomonadati</taxon>
        <taxon>Thermodesulfobacteriota</taxon>
        <taxon>Desulfobacteria</taxon>
        <taxon>Desulfobacterales</taxon>
        <taxon>Desulfobacteraceae</taxon>
        <taxon>Desulfotignum</taxon>
    </lineage>
</organism>
<sequence>MGMTTTKWDASEYLDSSEMICEYLKATLEEGDTDLLMVAIGNVAKAKGMTEIAQKADLNRQNLYKALSGNGAPKFDTVVKVLQAFGLKLTLATADETLPAS</sequence>
<comment type="caution">
    <text evidence="2">The sequence shown here is derived from an EMBL/GenBank/DDBJ whole genome shotgun (WGS) entry which is preliminary data.</text>
</comment>
<dbReference type="PANTHER" id="PTHR40275">
    <property type="entry name" value="SSL7038 PROTEIN"/>
    <property type="match status" value="1"/>
</dbReference>
<dbReference type="PROSITE" id="PS50943">
    <property type="entry name" value="HTH_CROC1"/>
    <property type="match status" value="1"/>
</dbReference>
<dbReference type="PANTHER" id="PTHR40275:SF1">
    <property type="entry name" value="SSL7038 PROTEIN"/>
    <property type="match status" value="1"/>
</dbReference>
<dbReference type="AlphaFoldDB" id="S0G3B0"/>
<dbReference type="InterPro" id="IPR014057">
    <property type="entry name" value="HI1420"/>
</dbReference>
<gene>
    <name evidence="2" type="ORF">Dpo_3c01060</name>
</gene>
<evidence type="ECO:0000313" key="3">
    <source>
        <dbReference type="Proteomes" id="UP000014216"/>
    </source>
</evidence>